<evidence type="ECO:0000313" key="2">
    <source>
        <dbReference type="Proteomes" id="UP000232722"/>
    </source>
</evidence>
<accession>A0A2N0Q927</accession>
<comment type="caution">
    <text evidence="1">The sequence shown here is derived from an EMBL/GenBank/DDBJ whole genome shotgun (WGS) entry which is preliminary data.</text>
</comment>
<proteinExistence type="predicted"/>
<gene>
    <name evidence="1" type="ORF">RhiirA5_408008</name>
</gene>
<organism evidence="1 2">
    <name type="scientific">Rhizophagus irregularis</name>
    <dbReference type="NCBI Taxonomy" id="588596"/>
    <lineage>
        <taxon>Eukaryota</taxon>
        <taxon>Fungi</taxon>
        <taxon>Fungi incertae sedis</taxon>
        <taxon>Mucoromycota</taxon>
        <taxon>Glomeromycotina</taxon>
        <taxon>Glomeromycetes</taxon>
        <taxon>Glomerales</taxon>
        <taxon>Glomeraceae</taxon>
        <taxon>Rhizophagus</taxon>
    </lineage>
</organism>
<reference evidence="1 2" key="1">
    <citation type="submission" date="2016-04" db="EMBL/GenBank/DDBJ databases">
        <title>Genome analyses suggest a sexual origin of heterokaryosis in a supposedly ancient asexual fungus.</title>
        <authorList>
            <person name="Ropars J."/>
            <person name="Sedzielewska K."/>
            <person name="Noel J."/>
            <person name="Charron P."/>
            <person name="Farinelli L."/>
            <person name="Marton T."/>
            <person name="Kruger M."/>
            <person name="Pelin A."/>
            <person name="Brachmann A."/>
            <person name="Corradi N."/>
        </authorList>
    </citation>
    <scope>NUCLEOTIDE SEQUENCE [LARGE SCALE GENOMIC DNA]</scope>
    <source>
        <strain evidence="1 2">A5</strain>
    </source>
</reference>
<dbReference type="AlphaFoldDB" id="A0A2N0Q927"/>
<dbReference type="EMBL" id="LLXJ01000081">
    <property type="protein sequence ID" value="PKC15573.1"/>
    <property type="molecule type" value="Genomic_DNA"/>
</dbReference>
<sequence length="100" mass="11934">MVELLTKKFEIKHNLSTTKLQEDKQWDDKIPLVSEIKPILLQKLNHLFKELPFQRNIAKEEILRSQKEYYDGKGKRKEEFKIDDEVLKYNAAQQNSNQTS</sequence>
<name>A0A2N0Q927_9GLOM</name>
<evidence type="ECO:0000313" key="1">
    <source>
        <dbReference type="EMBL" id="PKC15573.1"/>
    </source>
</evidence>
<dbReference type="Proteomes" id="UP000232722">
    <property type="component" value="Unassembled WGS sequence"/>
</dbReference>
<reference evidence="1 2" key="2">
    <citation type="submission" date="2017-09" db="EMBL/GenBank/DDBJ databases">
        <title>Extensive intraspecific genome diversity in a model arbuscular mycorrhizal fungus.</title>
        <authorList>
            <person name="Chen E.C."/>
            <person name="Morin E."/>
            <person name="Beaudet D."/>
            <person name="Noel J."/>
            <person name="Ndikumana S."/>
            <person name="Charron P."/>
            <person name="St-Onge C."/>
            <person name="Giorgi J."/>
            <person name="Grigoriev I.V."/>
            <person name="Roux C."/>
            <person name="Martin F.M."/>
            <person name="Corradi N."/>
        </authorList>
    </citation>
    <scope>NUCLEOTIDE SEQUENCE [LARGE SCALE GENOMIC DNA]</scope>
    <source>
        <strain evidence="1 2">A5</strain>
    </source>
</reference>
<protein>
    <submittedName>
        <fullName evidence="1">Uncharacterized protein</fullName>
    </submittedName>
</protein>